<evidence type="ECO:0000313" key="2">
    <source>
        <dbReference type="Proteomes" id="UP000015105"/>
    </source>
</evidence>
<protein>
    <submittedName>
        <fullName evidence="1">Uncharacterized protein</fullName>
    </submittedName>
</protein>
<keyword evidence="2" id="KW-1185">Reference proteome</keyword>
<reference evidence="1" key="3">
    <citation type="journal article" date="2017" name="Nature">
        <title>Genome sequence of the progenitor of the wheat D genome Aegilops tauschii.</title>
        <authorList>
            <person name="Luo M.C."/>
            <person name="Gu Y.Q."/>
            <person name="Puiu D."/>
            <person name="Wang H."/>
            <person name="Twardziok S.O."/>
            <person name="Deal K.R."/>
            <person name="Huo N."/>
            <person name="Zhu T."/>
            <person name="Wang L."/>
            <person name="Wang Y."/>
            <person name="McGuire P.E."/>
            <person name="Liu S."/>
            <person name="Long H."/>
            <person name="Ramasamy R.K."/>
            <person name="Rodriguez J.C."/>
            <person name="Van S.L."/>
            <person name="Yuan L."/>
            <person name="Wang Z."/>
            <person name="Xia Z."/>
            <person name="Xiao L."/>
            <person name="Anderson O.D."/>
            <person name="Ouyang S."/>
            <person name="Liang Y."/>
            <person name="Zimin A.V."/>
            <person name="Pertea G."/>
            <person name="Qi P."/>
            <person name="Bennetzen J.L."/>
            <person name="Dai X."/>
            <person name="Dawson M.W."/>
            <person name="Muller H.G."/>
            <person name="Kugler K."/>
            <person name="Rivarola-Duarte L."/>
            <person name="Spannagl M."/>
            <person name="Mayer K.F.X."/>
            <person name="Lu F.H."/>
            <person name="Bevan M.W."/>
            <person name="Leroy P."/>
            <person name="Li P."/>
            <person name="You F.M."/>
            <person name="Sun Q."/>
            <person name="Liu Z."/>
            <person name="Lyons E."/>
            <person name="Wicker T."/>
            <person name="Salzberg S.L."/>
            <person name="Devos K.M."/>
            <person name="Dvorak J."/>
        </authorList>
    </citation>
    <scope>NUCLEOTIDE SEQUENCE [LARGE SCALE GENOMIC DNA]</scope>
    <source>
        <strain evidence="1">cv. AL8/78</strain>
    </source>
</reference>
<proteinExistence type="predicted"/>
<reference evidence="1" key="5">
    <citation type="journal article" date="2021" name="G3 (Bethesda)">
        <title>Aegilops tauschii genome assembly Aet v5.0 features greater sequence contiguity and improved annotation.</title>
        <authorList>
            <person name="Wang L."/>
            <person name="Zhu T."/>
            <person name="Rodriguez J.C."/>
            <person name="Deal K.R."/>
            <person name="Dubcovsky J."/>
            <person name="McGuire P.E."/>
            <person name="Lux T."/>
            <person name="Spannagl M."/>
            <person name="Mayer K.F.X."/>
            <person name="Baldrich P."/>
            <person name="Meyers B.C."/>
            <person name="Huo N."/>
            <person name="Gu Y.Q."/>
            <person name="Zhou H."/>
            <person name="Devos K.M."/>
            <person name="Bennetzen J.L."/>
            <person name="Unver T."/>
            <person name="Budak H."/>
            <person name="Gulick P.J."/>
            <person name="Galiba G."/>
            <person name="Kalapos B."/>
            <person name="Nelson D.R."/>
            <person name="Li P."/>
            <person name="You F.M."/>
            <person name="Luo M.C."/>
            <person name="Dvorak J."/>
        </authorList>
    </citation>
    <scope>NUCLEOTIDE SEQUENCE [LARGE SCALE GENOMIC DNA]</scope>
    <source>
        <strain evidence="1">cv. AL8/78</strain>
    </source>
</reference>
<dbReference type="AlphaFoldDB" id="A0A453LVU7"/>
<reference evidence="1" key="4">
    <citation type="submission" date="2019-03" db="UniProtKB">
        <authorList>
            <consortium name="EnsemblPlants"/>
        </authorList>
    </citation>
    <scope>IDENTIFICATION</scope>
</reference>
<dbReference type="Gramene" id="AET5Gv20922200.5">
    <property type="protein sequence ID" value="AET5Gv20922200.5"/>
    <property type="gene ID" value="AET5Gv20922200"/>
</dbReference>
<reference evidence="2" key="1">
    <citation type="journal article" date="2014" name="Science">
        <title>Ancient hybridizations among the ancestral genomes of bread wheat.</title>
        <authorList>
            <consortium name="International Wheat Genome Sequencing Consortium,"/>
            <person name="Marcussen T."/>
            <person name="Sandve S.R."/>
            <person name="Heier L."/>
            <person name="Spannagl M."/>
            <person name="Pfeifer M."/>
            <person name="Jakobsen K.S."/>
            <person name="Wulff B.B."/>
            <person name="Steuernagel B."/>
            <person name="Mayer K.F."/>
            <person name="Olsen O.A."/>
        </authorList>
    </citation>
    <scope>NUCLEOTIDE SEQUENCE [LARGE SCALE GENOMIC DNA]</scope>
    <source>
        <strain evidence="2">cv. AL8/78</strain>
    </source>
</reference>
<evidence type="ECO:0000313" key="1">
    <source>
        <dbReference type="EnsemblPlants" id="AET5Gv20922200.5"/>
    </source>
</evidence>
<sequence length="179" mass="19981">ATSLRVAMAGSGQFKSQPFPFKFLLICVCLAVSNGAQNLLFVRCTCSLPSMLTVAVCVLLTSVLRQQVRGEVLQGEPARRLPQVLRDMLRRVQLRAVGDRRQQGRVPVLPRQDHRPRRAHEAQVPMIHAPPMASTWGIYLPELEDALSCTVLSTMSRITTILYACNHDLKRLVHDPTVC</sequence>
<dbReference type="EnsemblPlants" id="AET5Gv20922200.5">
    <property type="protein sequence ID" value="AET5Gv20922200.5"/>
    <property type="gene ID" value="AET5Gv20922200"/>
</dbReference>
<dbReference type="Proteomes" id="UP000015105">
    <property type="component" value="Chromosome 5D"/>
</dbReference>
<organism evidence="1 2">
    <name type="scientific">Aegilops tauschii subsp. strangulata</name>
    <name type="common">Goatgrass</name>
    <dbReference type="NCBI Taxonomy" id="200361"/>
    <lineage>
        <taxon>Eukaryota</taxon>
        <taxon>Viridiplantae</taxon>
        <taxon>Streptophyta</taxon>
        <taxon>Embryophyta</taxon>
        <taxon>Tracheophyta</taxon>
        <taxon>Spermatophyta</taxon>
        <taxon>Magnoliopsida</taxon>
        <taxon>Liliopsida</taxon>
        <taxon>Poales</taxon>
        <taxon>Poaceae</taxon>
        <taxon>BOP clade</taxon>
        <taxon>Pooideae</taxon>
        <taxon>Triticodae</taxon>
        <taxon>Triticeae</taxon>
        <taxon>Triticinae</taxon>
        <taxon>Aegilops</taxon>
    </lineage>
</organism>
<name>A0A453LVU7_AEGTS</name>
<reference evidence="2" key="2">
    <citation type="journal article" date="2017" name="Nat. Plants">
        <title>The Aegilops tauschii genome reveals multiple impacts of transposons.</title>
        <authorList>
            <person name="Zhao G."/>
            <person name="Zou C."/>
            <person name="Li K."/>
            <person name="Wang K."/>
            <person name="Li T."/>
            <person name="Gao L."/>
            <person name="Zhang X."/>
            <person name="Wang H."/>
            <person name="Yang Z."/>
            <person name="Liu X."/>
            <person name="Jiang W."/>
            <person name="Mao L."/>
            <person name="Kong X."/>
            <person name="Jiao Y."/>
            <person name="Jia J."/>
        </authorList>
    </citation>
    <scope>NUCLEOTIDE SEQUENCE [LARGE SCALE GENOMIC DNA]</scope>
    <source>
        <strain evidence="2">cv. AL8/78</strain>
    </source>
</reference>
<accession>A0A453LVU7</accession>